<keyword evidence="2" id="KW-1185">Reference proteome</keyword>
<reference evidence="2" key="1">
    <citation type="journal article" date="2022" name="Mol. Ecol. Resour.">
        <title>The genomes of chicory, endive, great burdock and yacon provide insights into Asteraceae palaeo-polyploidization history and plant inulin production.</title>
        <authorList>
            <person name="Fan W."/>
            <person name="Wang S."/>
            <person name="Wang H."/>
            <person name="Wang A."/>
            <person name="Jiang F."/>
            <person name="Liu H."/>
            <person name="Zhao H."/>
            <person name="Xu D."/>
            <person name="Zhang Y."/>
        </authorList>
    </citation>
    <scope>NUCLEOTIDE SEQUENCE [LARGE SCALE GENOMIC DNA]</scope>
    <source>
        <strain evidence="2">cv. Yunnan</strain>
    </source>
</reference>
<accession>A0ACB9K8J9</accession>
<evidence type="ECO:0000313" key="1">
    <source>
        <dbReference type="EMBL" id="KAI3828551.1"/>
    </source>
</evidence>
<name>A0ACB9K8J9_9ASTR</name>
<reference evidence="1 2" key="2">
    <citation type="journal article" date="2022" name="Mol. Ecol. Resour.">
        <title>The genomes of chicory, endive, great burdock and yacon provide insights into Asteraceae paleo-polyploidization history and plant inulin production.</title>
        <authorList>
            <person name="Fan W."/>
            <person name="Wang S."/>
            <person name="Wang H."/>
            <person name="Wang A."/>
            <person name="Jiang F."/>
            <person name="Liu H."/>
            <person name="Zhao H."/>
            <person name="Xu D."/>
            <person name="Zhang Y."/>
        </authorList>
    </citation>
    <scope>NUCLEOTIDE SEQUENCE [LARGE SCALE GENOMIC DNA]</scope>
    <source>
        <strain evidence="2">cv. Yunnan</strain>
        <tissue evidence="1">Leaves</tissue>
    </source>
</reference>
<comment type="caution">
    <text evidence="1">The sequence shown here is derived from an EMBL/GenBank/DDBJ whole genome shotgun (WGS) entry which is preliminary data.</text>
</comment>
<dbReference type="Proteomes" id="UP001056120">
    <property type="component" value="Linkage Group LG01"/>
</dbReference>
<protein>
    <submittedName>
        <fullName evidence="1">Uncharacterized protein</fullName>
    </submittedName>
</protein>
<organism evidence="1 2">
    <name type="scientific">Smallanthus sonchifolius</name>
    <dbReference type="NCBI Taxonomy" id="185202"/>
    <lineage>
        <taxon>Eukaryota</taxon>
        <taxon>Viridiplantae</taxon>
        <taxon>Streptophyta</taxon>
        <taxon>Embryophyta</taxon>
        <taxon>Tracheophyta</taxon>
        <taxon>Spermatophyta</taxon>
        <taxon>Magnoliopsida</taxon>
        <taxon>eudicotyledons</taxon>
        <taxon>Gunneridae</taxon>
        <taxon>Pentapetalae</taxon>
        <taxon>asterids</taxon>
        <taxon>campanulids</taxon>
        <taxon>Asterales</taxon>
        <taxon>Asteraceae</taxon>
        <taxon>Asteroideae</taxon>
        <taxon>Heliantheae alliance</taxon>
        <taxon>Millerieae</taxon>
        <taxon>Smallanthus</taxon>
    </lineage>
</organism>
<sequence length="71" mass="8388">MMFREYNYYRDTPASKKSEESNKSSETNASIPYNMLDLQGSYYIACFTLFIEFAFHDESNCKLYKQVSIDL</sequence>
<evidence type="ECO:0000313" key="2">
    <source>
        <dbReference type="Proteomes" id="UP001056120"/>
    </source>
</evidence>
<dbReference type="EMBL" id="CM042018">
    <property type="protein sequence ID" value="KAI3828551.1"/>
    <property type="molecule type" value="Genomic_DNA"/>
</dbReference>
<proteinExistence type="predicted"/>
<gene>
    <name evidence="1" type="ORF">L1987_02652</name>
</gene>